<gene>
    <name evidence="3" type="ORF">DH2020_019615</name>
</gene>
<evidence type="ECO:0000313" key="3">
    <source>
        <dbReference type="EMBL" id="KAK6141989.1"/>
    </source>
</evidence>
<name>A0ABR0W6M8_REHGL</name>
<keyword evidence="2" id="KW-0732">Signal</keyword>
<feature type="compositionally biased region" description="Acidic residues" evidence="1">
    <location>
        <begin position="155"/>
        <end position="169"/>
    </location>
</feature>
<feature type="region of interest" description="Disordered" evidence="1">
    <location>
        <begin position="197"/>
        <end position="222"/>
    </location>
</feature>
<dbReference type="Proteomes" id="UP001318860">
    <property type="component" value="Unassembled WGS sequence"/>
</dbReference>
<organism evidence="3 4">
    <name type="scientific">Rehmannia glutinosa</name>
    <name type="common">Chinese foxglove</name>
    <dbReference type="NCBI Taxonomy" id="99300"/>
    <lineage>
        <taxon>Eukaryota</taxon>
        <taxon>Viridiplantae</taxon>
        <taxon>Streptophyta</taxon>
        <taxon>Embryophyta</taxon>
        <taxon>Tracheophyta</taxon>
        <taxon>Spermatophyta</taxon>
        <taxon>Magnoliopsida</taxon>
        <taxon>eudicotyledons</taxon>
        <taxon>Gunneridae</taxon>
        <taxon>Pentapetalae</taxon>
        <taxon>asterids</taxon>
        <taxon>lamiids</taxon>
        <taxon>Lamiales</taxon>
        <taxon>Orobanchaceae</taxon>
        <taxon>Rehmannieae</taxon>
        <taxon>Rehmannia</taxon>
    </lineage>
</organism>
<evidence type="ECO:0000256" key="2">
    <source>
        <dbReference type="SAM" id="SignalP"/>
    </source>
</evidence>
<accession>A0ABR0W6M8</accession>
<protein>
    <submittedName>
        <fullName evidence="3">Uncharacterized protein</fullName>
    </submittedName>
</protein>
<feature type="signal peptide" evidence="2">
    <location>
        <begin position="1"/>
        <end position="17"/>
    </location>
</feature>
<feature type="region of interest" description="Disordered" evidence="1">
    <location>
        <begin position="148"/>
        <end position="170"/>
    </location>
</feature>
<keyword evidence="4" id="KW-1185">Reference proteome</keyword>
<evidence type="ECO:0000256" key="1">
    <source>
        <dbReference type="SAM" id="MobiDB-lite"/>
    </source>
</evidence>
<evidence type="ECO:0000313" key="4">
    <source>
        <dbReference type="Proteomes" id="UP001318860"/>
    </source>
</evidence>
<reference evidence="3 4" key="1">
    <citation type="journal article" date="2021" name="Comput. Struct. Biotechnol. J.">
        <title>De novo genome assembly of the potent medicinal plant Rehmannia glutinosa using nanopore technology.</title>
        <authorList>
            <person name="Ma L."/>
            <person name="Dong C."/>
            <person name="Song C."/>
            <person name="Wang X."/>
            <person name="Zheng X."/>
            <person name="Niu Y."/>
            <person name="Chen S."/>
            <person name="Feng W."/>
        </authorList>
    </citation>
    <scope>NUCLEOTIDE SEQUENCE [LARGE SCALE GENOMIC DNA]</scope>
    <source>
        <strain evidence="3">DH-2019</strain>
    </source>
</reference>
<proteinExistence type="predicted"/>
<feature type="chain" id="PRO_5046813103" evidence="2">
    <location>
        <begin position="18"/>
        <end position="260"/>
    </location>
</feature>
<sequence length="260" mass="29094">MVALLGGALFSSALIDGARYCSTRDRNCSVLLGVARKVTGAARRAKNNENMESFEPSLTNEMEKGKRVLVEDDPVIDQTELDDIIDNFMENDNGDYNDRFEDNEDNDFSLNDVDDLILDDIMFEENIDKEVEWQGYVNDDQIEIANSSTDHGLSSEEDFDSDLSSDNEDVDRRSNVFRESELSIHNLRLSKCLARKRTTGGPSTFKPPRPVKKPSILIPSGPQNAKVEGLKVINKGGKKYVTVSSLQSMAKFKGDEKDKI</sequence>
<dbReference type="EMBL" id="JABTTQ020000024">
    <property type="protein sequence ID" value="KAK6141989.1"/>
    <property type="molecule type" value="Genomic_DNA"/>
</dbReference>
<comment type="caution">
    <text evidence="3">The sequence shown here is derived from an EMBL/GenBank/DDBJ whole genome shotgun (WGS) entry which is preliminary data.</text>
</comment>